<dbReference type="AlphaFoldDB" id="A0A2K3LRZ8"/>
<protein>
    <submittedName>
        <fullName evidence="2">Copia-type polyprotein</fullName>
    </submittedName>
</protein>
<feature type="domain" description="Reverse transcriptase Ty1/copia-type" evidence="1">
    <location>
        <begin position="147"/>
        <end position="301"/>
    </location>
</feature>
<sequence length="542" mass="61823">MADSSNFAQPSIPKFDGYYEHWVMLMENLLRSKEYWGLIENGVVIPPANATVEQQQVADASKLCDLKVKNYLFQSIDRSILETILTRDTAKDIWDAMKRKYQCSTKVKRAQLQSLRREFEILEMGESESVTDYFARTLVIANKMTASGELMENVYVMQSLGYQKGKGDQVYKLRKALYGLKQAPRAWYSKIESYFVSENFKNCPHEHTLFVKQGNNQKILIVSIYVDDLIYTGNDTAMMNEFKASMKDKFAMTDLGKMKYFLGVEVNQGKQGIFIHQQKYSAEILKRFGMEDCNKVCSPIVTGCKLVKDENGKPTDATTYKQMIGCLMYLLATRPDLTFAVCLAARYMERPTEMHVALVKRIMRYLKGTLKLRMLYKCKENNDLIVKGWSDSDYAGDHDDRKSTSGYVFTLGGSVICWSSKKQLIVTLSTTEAEFVSAASCAYQCLWLKSILDHLLIKQPGCIVINCDSSSSIKLSKNPILHGRCKHIDVRYHFLRDLSKDGIVELQYCKSHEQLADIMTKALKFDSFCKLREGTGMSDSPS</sequence>
<dbReference type="CDD" id="cd09272">
    <property type="entry name" value="RNase_HI_RT_Ty1"/>
    <property type="match status" value="1"/>
</dbReference>
<dbReference type="InterPro" id="IPR013103">
    <property type="entry name" value="RVT_2"/>
</dbReference>
<accession>A0A2K3LRZ8</accession>
<dbReference type="EMBL" id="ASHM01039673">
    <property type="protein sequence ID" value="PNX81311.1"/>
    <property type="molecule type" value="Genomic_DNA"/>
</dbReference>
<dbReference type="SUPFAM" id="SSF56672">
    <property type="entry name" value="DNA/RNA polymerases"/>
    <property type="match status" value="1"/>
</dbReference>
<gene>
    <name evidence="2" type="ORF">L195_g037329</name>
</gene>
<evidence type="ECO:0000313" key="2">
    <source>
        <dbReference type="EMBL" id="PNX81311.1"/>
    </source>
</evidence>
<dbReference type="PANTHER" id="PTHR11439:SF517">
    <property type="entry name" value="CYSTEINE-RICH RLK (RECEPTOR-LIKE PROTEIN KINASE) 8"/>
    <property type="match status" value="1"/>
</dbReference>
<dbReference type="Proteomes" id="UP000236291">
    <property type="component" value="Unassembled WGS sequence"/>
</dbReference>
<organism evidence="2 3">
    <name type="scientific">Trifolium pratense</name>
    <name type="common">Red clover</name>
    <dbReference type="NCBI Taxonomy" id="57577"/>
    <lineage>
        <taxon>Eukaryota</taxon>
        <taxon>Viridiplantae</taxon>
        <taxon>Streptophyta</taxon>
        <taxon>Embryophyta</taxon>
        <taxon>Tracheophyta</taxon>
        <taxon>Spermatophyta</taxon>
        <taxon>Magnoliopsida</taxon>
        <taxon>eudicotyledons</taxon>
        <taxon>Gunneridae</taxon>
        <taxon>Pentapetalae</taxon>
        <taxon>rosids</taxon>
        <taxon>fabids</taxon>
        <taxon>Fabales</taxon>
        <taxon>Fabaceae</taxon>
        <taxon>Papilionoideae</taxon>
        <taxon>50 kb inversion clade</taxon>
        <taxon>NPAAA clade</taxon>
        <taxon>Hologalegina</taxon>
        <taxon>IRL clade</taxon>
        <taxon>Trifolieae</taxon>
        <taxon>Trifolium</taxon>
    </lineage>
</organism>
<evidence type="ECO:0000313" key="3">
    <source>
        <dbReference type="Proteomes" id="UP000236291"/>
    </source>
</evidence>
<evidence type="ECO:0000259" key="1">
    <source>
        <dbReference type="Pfam" id="PF07727"/>
    </source>
</evidence>
<comment type="caution">
    <text evidence="2">The sequence shown here is derived from an EMBL/GenBank/DDBJ whole genome shotgun (WGS) entry which is preliminary data.</text>
</comment>
<proteinExistence type="predicted"/>
<dbReference type="InterPro" id="IPR043502">
    <property type="entry name" value="DNA/RNA_pol_sf"/>
</dbReference>
<name>A0A2K3LRZ8_TRIPR</name>
<dbReference type="Pfam" id="PF07727">
    <property type="entry name" value="RVT_2"/>
    <property type="match status" value="1"/>
</dbReference>
<dbReference type="PANTHER" id="PTHR11439">
    <property type="entry name" value="GAG-POL-RELATED RETROTRANSPOSON"/>
    <property type="match status" value="1"/>
</dbReference>
<reference evidence="2 3" key="2">
    <citation type="journal article" date="2017" name="Front. Plant Sci.">
        <title>Gene Classification and Mining of Molecular Markers Useful in Red Clover (Trifolium pratense) Breeding.</title>
        <authorList>
            <person name="Istvanek J."/>
            <person name="Dluhosova J."/>
            <person name="Dluhos P."/>
            <person name="Patkova L."/>
            <person name="Nedelnik J."/>
            <person name="Repkova J."/>
        </authorList>
    </citation>
    <scope>NUCLEOTIDE SEQUENCE [LARGE SCALE GENOMIC DNA]</scope>
    <source>
        <strain evidence="3">cv. Tatra</strain>
        <tissue evidence="2">Young leaves</tissue>
    </source>
</reference>
<reference evidence="2 3" key="1">
    <citation type="journal article" date="2014" name="Am. J. Bot.">
        <title>Genome assembly and annotation for red clover (Trifolium pratense; Fabaceae).</title>
        <authorList>
            <person name="Istvanek J."/>
            <person name="Jaros M."/>
            <person name="Krenek A."/>
            <person name="Repkova J."/>
        </authorList>
    </citation>
    <scope>NUCLEOTIDE SEQUENCE [LARGE SCALE GENOMIC DNA]</scope>
    <source>
        <strain evidence="3">cv. Tatra</strain>
        <tissue evidence="2">Young leaves</tissue>
    </source>
</reference>